<dbReference type="EMBL" id="CM056742">
    <property type="protein sequence ID" value="KAJ8678596.1"/>
    <property type="molecule type" value="Genomic_DNA"/>
</dbReference>
<evidence type="ECO:0000313" key="1">
    <source>
        <dbReference type="EMBL" id="KAJ8678596.1"/>
    </source>
</evidence>
<comment type="caution">
    <text evidence="1">The sequence shown here is derived from an EMBL/GenBank/DDBJ whole genome shotgun (WGS) entry which is preliminary data.</text>
</comment>
<proteinExistence type="predicted"/>
<name>A0ACC2P6U3_9HYME</name>
<protein>
    <submittedName>
        <fullName evidence="1">Uncharacterized protein</fullName>
    </submittedName>
</protein>
<keyword evidence="2" id="KW-1185">Reference proteome</keyword>
<organism evidence="1 2">
    <name type="scientific">Eretmocerus hayati</name>
    <dbReference type="NCBI Taxonomy" id="131215"/>
    <lineage>
        <taxon>Eukaryota</taxon>
        <taxon>Metazoa</taxon>
        <taxon>Ecdysozoa</taxon>
        <taxon>Arthropoda</taxon>
        <taxon>Hexapoda</taxon>
        <taxon>Insecta</taxon>
        <taxon>Pterygota</taxon>
        <taxon>Neoptera</taxon>
        <taxon>Endopterygota</taxon>
        <taxon>Hymenoptera</taxon>
        <taxon>Apocrita</taxon>
        <taxon>Proctotrupomorpha</taxon>
        <taxon>Chalcidoidea</taxon>
        <taxon>Aphelinidae</taxon>
        <taxon>Aphelininae</taxon>
        <taxon>Eretmocerus</taxon>
    </lineage>
</organism>
<dbReference type="Proteomes" id="UP001239111">
    <property type="component" value="Chromosome 2"/>
</dbReference>
<gene>
    <name evidence="1" type="ORF">QAD02_014383</name>
</gene>
<accession>A0ACC2P6U3</accession>
<evidence type="ECO:0000313" key="2">
    <source>
        <dbReference type="Proteomes" id="UP001239111"/>
    </source>
</evidence>
<sequence length="439" mass="49753">MKKLAISVSYIAQALTYNVGSFPVERSSEGIFVKVPPYEGSLEYLLRHDKDSLEVATCTDVTQKWGKLRNDVKAMYSYVPLKSHCHGKQAKSIKVQQLVTPDIKAFAFNLMTTDHSESSLSLSLVGVNRLAPAVIPLVEDISDKYLTQEQCRNILSASICEPWQDDDLILYCTKDGVRVTFDSLSESEKVWFKDNVQVDLDAAVALCTKTKSQSGTFWQNNRRKRMTGANGYKYVTPLRYNEKKVDWSKKIQSHLQNSFKGNENTNHGIRNEPKARARYEELTGHTVTQTGSLVNPRIPWLLVSLDGIVYGSHTIEIKCPVKGKDEPVQAFMSSLPFIVETEPGVYFLKEKHSYYCQVQLGLFVSNLKYCDLIVYSSFEDNYLIVQVPYDSVAIEEYLSSLTYVYFAHMLKHLIAADTVADLDFNSDPPRRALNDLTNK</sequence>
<reference evidence="1" key="1">
    <citation type="submission" date="2023-04" db="EMBL/GenBank/DDBJ databases">
        <title>A chromosome-level genome assembly of the parasitoid wasp Eretmocerus hayati.</title>
        <authorList>
            <person name="Zhong Y."/>
            <person name="Liu S."/>
            <person name="Liu Y."/>
        </authorList>
    </citation>
    <scope>NUCLEOTIDE SEQUENCE</scope>
    <source>
        <strain evidence="1">ZJU_SS_LIU_2023</strain>
    </source>
</reference>